<evidence type="ECO:0000256" key="2">
    <source>
        <dbReference type="ARBA" id="ARBA00022692"/>
    </source>
</evidence>
<keyword evidence="8" id="KW-1185">Reference proteome</keyword>
<dbReference type="Pfam" id="PF25917">
    <property type="entry name" value="BSH_RND"/>
    <property type="match status" value="1"/>
</dbReference>
<accession>A6G4D8</accession>
<dbReference type="GO" id="GO:0016020">
    <property type="term" value="C:membrane"/>
    <property type="evidence" value="ECO:0007669"/>
    <property type="project" value="UniProtKB-SubCell"/>
</dbReference>
<feature type="domain" description="Multidrug resistance protein MdtA-like barrel-sandwich hybrid" evidence="6">
    <location>
        <begin position="84"/>
        <end position="191"/>
    </location>
</feature>
<feature type="transmembrane region" description="Helical" evidence="5">
    <location>
        <begin position="45"/>
        <end position="64"/>
    </location>
</feature>
<comment type="subcellular location">
    <subcellularLocation>
        <location evidence="1">Membrane</location>
        <topology evidence="1">Single-pass membrane protein</topology>
    </subcellularLocation>
</comment>
<keyword evidence="2 5" id="KW-0812">Transmembrane</keyword>
<evidence type="ECO:0000259" key="6">
    <source>
        <dbReference type="Pfam" id="PF25917"/>
    </source>
</evidence>
<dbReference type="Gene3D" id="2.40.50.100">
    <property type="match status" value="1"/>
</dbReference>
<evidence type="ECO:0000313" key="8">
    <source>
        <dbReference type="Proteomes" id="UP000005801"/>
    </source>
</evidence>
<dbReference type="AlphaFoldDB" id="A6G4D8"/>
<evidence type="ECO:0000256" key="4">
    <source>
        <dbReference type="ARBA" id="ARBA00023136"/>
    </source>
</evidence>
<dbReference type="eggNOG" id="COG0845">
    <property type="taxonomic scope" value="Bacteria"/>
</dbReference>
<dbReference type="STRING" id="391625.PPSIR1_03898"/>
<dbReference type="SUPFAM" id="SSF111369">
    <property type="entry name" value="HlyD-like secretion proteins"/>
    <property type="match status" value="1"/>
</dbReference>
<sequence length="322" mass="35490">MNEGSEQAEPRASQSLVFRRAAIEAHVRGGREGRPLHIVDTWTRWAVRVSVIVLVFAVVFAGTARVGEYATGIAVVRHEGRIVVTTPVSGTIQAMSVSPGQRVRAGQVLAHLDDAAQRAELQRVQNNYEQRLLELLREPGDSARRDRLAALDSELQRARAELEARAVLAPEDGLVSDVRVRPGQLLSPGDSVCSIERDSPSTVVMGLFPGHYRPLLEDVERRGDVLFLELEGFPDSRHAVFVRSIADEVVGPQEAMRYLGRDHQGTLELSGPVVVVETLMASDTFRAEGTEYRVYDGMQGTLEAQVRAQTLLEVLFPALREL</sequence>
<dbReference type="EMBL" id="ABCS01000021">
    <property type="protein sequence ID" value="EDM79250.1"/>
    <property type="molecule type" value="Genomic_DNA"/>
</dbReference>
<evidence type="ECO:0000256" key="1">
    <source>
        <dbReference type="ARBA" id="ARBA00004167"/>
    </source>
</evidence>
<name>A6G4D8_9BACT</name>
<dbReference type="PANTHER" id="PTHR30386">
    <property type="entry name" value="MEMBRANE FUSION SUBUNIT OF EMRAB-TOLC MULTIDRUG EFFLUX PUMP"/>
    <property type="match status" value="1"/>
</dbReference>
<dbReference type="InterPro" id="IPR058625">
    <property type="entry name" value="MdtA-like_BSH"/>
</dbReference>
<keyword evidence="3 5" id="KW-1133">Transmembrane helix</keyword>
<organism evidence="7 8">
    <name type="scientific">Plesiocystis pacifica SIR-1</name>
    <dbReference type="NCBI Taxonomy" id="391625"/>
    <lineage>
        <taxon>Bacteria</taxon>
        <taxon>Pseudomonadati</taxon>
        <taxon>Myxococcota</taxon>
        <taxon>Polyangia</taxon>
        <taxon>Nannocystales</taxon>
        <taxon>Nannocystaceae</taxon>
        <taxon>Plesiocystis</taxon>
    </lineage>
</organism>
<keyword evidence="4 5" id="KW-0472">Membrane</keyword>
<evidence type="ECO:0000256" key="3">
    <source>
        <dbReference type="ARBA" id="ARBA00022989"/>
    </source>
</evidence>
<dbReference type="PANTHER" id="PTHR30386:SF26">
    <property type="entry name" value="TRANSPORT PROTEIN COMB"/>
    <property type="match status" value="1"/>
</dbReference>
<comment type="caution">
    <text evidence="7">The sequence shown here is derived from an EMBL/GenBank/DDBJ whole genome shotgun (WGS) entry which is preliminary data.</text>
</comment>
<dbReference type="Proteomes" id="UP000005801">
    <property type="component" value="Unassembled WGS sequence"/>
</dbReference>
<dbReference type="OrthoDB" id="5522338at2"/>
<dbReference type="InterPro" id="IPR050739">
    <property type="entry name" value="MFP"/>
</dbReference>
<reference evidence="7 8" key="1">
    <citation type="submission" date="2007-06" db="EMBL/GenBank/DDBJ databases">
        <authorList>
            <person name="Shimkets L."/>
            <person name="Ferriera S."/>
            <person name="Johnson J."/>
            <person name="Kravitz S."/>
            <person name="Beeson K."/>
            <person name="Sutton G."/>
            <person name="Rogers Y.-H."/>
            <person name="Friedman R."/>
            <person name="Frazier M."/>
            <person name="Venter J.C."/>
        </authorList>
    </citation>
    <scope>NUCLEOTIDE SEQUENCE [LARGE SCALE GENOMIC DNA]</scope>
    <source>
        <strain evidence="7 8">SIR-1</strain>
    </source>
</reference>
<gene>
    <name evidence="7" type="ORF">PPSIR1_03898</name>
</gene>
<protein>
    <recommendedName>
        <fullName evidence="6">Multidrug resistance protein MdtA-like barrel-sandwich hybrid domain-containing protein</fullName>
    </recommendedName>
</protein>
<dbReference type="RefSeq" id="WP_006971587.1">
    <property type="nucleotide sequence ID" value="NZ_ABCS01000021.1"/>
</dbReference>
<evidence type="ECO:0000256" key="5">
    <source>
        <dbReference type="SAM" id="Phobius"/>
    </source>
</evidence>
<proteinExistence type="predicted"/>
<evidence type="ECO:0000313" key="7">
    <source>
        <dbReference type="EMBL" id="EDM79250.1"/>
    </source>
</evidence>